<name>A0A6B8KK32_9HYPH</name>
<accession>A0A6B8KK32</accession>
<evidence type="ECO:0000256" key="2">
    <source>
        <dbReference type="SAM" id="SignalP"/>
    </source>
</evidence>
<proteinExistence type="predicted"/>
<evidence type="ECO:0000259" key="3">
    <source>
        <dbReference type="Pfam" id="PF13505"/>
    </source>
</evidence>
<evidence type="ECO:0000313" key="4">
    <source>
        <dbReference type="EMBL" id="QGM46953.1"/>
    </source>
</evidence>
<dbReference type="SUPFAM" id="SSF56925">
    <property type="entry name" value="OMPA-like"/>
    <property type="match status" value="1"/>
</dbReference>
<dbReference type="KEGG" id="mhey:H2LOC_015325"/>
<feature type="chain" id="PRO_5025620877" evidence="2">
    <location>
        <begin position="24"/>
        <end position="275"/>
    </location>
</feature>
<dbReference type="OrthoDB" id="5643626at2"/>
<sequence>MGNSKALFLAAAVASGASFAANAADLLPPPPPIDMPPPPEYGGWYLRGDAGVGAVQMSGWRSTLQAYDETGQSLAASGNYIAPAFASIGDQGFVDIGFGYQFNSWFRADITGEYRTEASYRAGIVGANAFSGWVGGDYYNAGVSTALFMANGYVDIGTWHGVTPFVGFGVGIADNRISGLVDTGFGVAADKTQANFAWAVMAGLALNVTPNFKVELGYRYLDMGSLTSNPISCISPTGCWRETHSFHLASNDLRLGFRYAFNEPPMPVRPLITKY</sequence>
<feature type="domain" description="Outer membrane protein beta-barrel" evidence="3">
    <location>
        <begin position="25"/>
        <end position="229"/>
    </location>
</feature>
<reference evidence="4 5" key="1">
    <citation type="submission" date="2019-11" db="EMBL/GenBank/DDBJ databases">
        <title>The genome sequence of Methylocystis heyeri.</title>
        <authorList>
            <person name="Oshkin I.Y."/>
            <person name="Miroshnikov K."/>
            <person name="Dedysh S.N."/>
        </authorList>
    </citation>
    <scope>NUCLEOTIDE SEQUENCE [LARGE SCALE GENOMIC DNA]</scope>
    <source>
        <strain evidence="4 5">H2</strain>
    </source>
</reference>
<dbReference type="Pfam" id="PF13505">
    <property type="entry name" value="OMP_b-brl"/>
    <property type="match status" value="1"/>
</dbReference>
<gene>
    <name evidence="4" type="ORF">H2LOC_015325</name>
</gene>
<protein>
    <submittedName>
        <fullName evidence="4">Outer membrane beta-barrel protein</fullName>
    </submittedName>
</protein>
<organism evidence="4 5">
    <name type="scientific">Methylocystis heyeri</name>
    <dbReference type="NCBI Taxonomy" id="391905"/>
    <lineage>
        <taxon>Bacteria</taxon>
        <taxon>Pseudomonadati</taxon>
        <taxon>Pseudomonadota</taxon>
        <taxon>Alphaproteobacteria</taxon>
        <taxon>Hyphomicrobiales</taxon>
        <taxon>Methylocystaceae</taxon>
        <taxon>Methylocystis</taxon>
    </lineage>
</organism>
<evidence type="ECO:0000256" key="1">
    <source>
        <dbReference type="ARBA" id="ARBA00022729"/>
    </source>
</evidence>
<dbReference type="InterPro" id="IPR011250">
    <property type="entry name" value="OMP/PagP_B-barrel"/>
</dbReference>
<evidence type="ECO:0000313" key="5">
    <source>
        <dbReference type="Proteomes" id="UP000309061"/>
    </source>
</evidence>
<dbReference type="InterPro" id="IPR027385">
    <property type="entry name" value="Beta-barrel_OMP"/>
</dbReference>
<dbReference type="EMBL" id="CP046052">
    <property type="protein sequence ID" value="QGM46953.1"/>
    <property type="molecule type" value="Genomic_DNA"/>
</dbReference>
<dbReference type="RefSeq" id="WP_136497841.1">
    <property type="nucleotide sequence ID" value="NZ_CP046052.1"/>
</dbReference>
<keyword evidence="1 2" id="KW-0732">Signal</keyword>
<dbReference type="Gene3D" id="2.40.160.20">
    <property type="match status" value="1"/>
</dbReference>
<dbReference type="Proteomes" id="UP000309061">
    <property type="component" value="Chromosome"/>
</dbReference>
<dbReference type="AlphaFoldDB" id="A0A6B8KK32"/>
<keyword evidence="5" id="KW-1185">Reference proteome</keyword>
<feature type="signal peptide" evidence="2">
    <location>
        <begin position="1"/>
        <end position="23"/>
    </location>
</feature>